<keyword evidence="8 10" id="KW-0472">Membrane</keyword>
<dbReference type="PROSITE" id="PS50893">
    <property type="entry name" value="ABC_TRANSPORTER_2"/>
    <property type="match status" value="1"/>
</dbReference>
<protein>
    <submittedName>
        <fullName evidence="13">Unannotated protein</fullName>
    </submittedName>
</protein>
<dbReference type="SUPFAM" id="SSF52540">
    <property type="entry name" value="P-loop containing nucleoside triphosphate hydrolases"/>
    <property type="match status" value="1"/>
</dbReference>
<evidence type="ECO:0000256" key="1">
    <source>
        <dbReference type="ARBA" id="ARBA00004651"/>
    </source>
</evidence>
<evidence type="ECO:0000256" key="6">
    <source>
        <dbReference type="ARBA" id="ARBA00022840"/>
    </source>
</evidence>
<dbReference type="InterPro" id="IPR027417">
    <property type="entry name" value="P-loop_NTPase"/>
</dbReference>
<proteinExistence type="predicted"/>
<dbReference type="EMBL" id="CAEZTD010000004">
    <property type="protein sequence ID" value="CAB4551748.1"/>
    <property type="molecule type" value="Genomic_DNA"/>
</dbReference>
<dbReference type="GO" id="GO:0015421">
    <property type="term" value="F:ABC-type oligopeptide transporter activity"/>
    <property type="evidence" value="ECO:0007669"/>
    <property type="project" value="TreeGrafter"/>
</dbReference>
<organism evidence="13">
    <name type="scientific">freshwater metagenome</name>
    <dbReference type="NCBI Taxonomy" id="449393"/>
    <lineage>
        <taxon>unclassified sequences</taxon>
        <taxon>metagenomes</taxon>
        <taxon>ecological metagenomes</taxon>
    </lineage>
</organism>
<feature type="domain" description="ABC transmembrane type-1" evidence="12">
    <location>
        <begin position="48"/>
        <end position="335"/>
    </location>
</feature>
<accession>A0A6J6CPP7</accession>
<dbReference type="CDD" id="cd18546">
    <property type="entry name" value="ABC_6TM_Rv0194_D2_like"/>
    <property type="match status" value="1"/>
</dbReference>
<dbReference type="GO" id="GO:0005886">
    <property type="term" value="C:plasma membrane"/>
    <property type="evidence" value="ECO:0007669"/>
    <property type="project" value="UniProtKB-SubCell"/>
</dbReference>
<dbReference type="GO" id="GO:0005524">
    <property type="term" value="F:ATP binding"/>
    <property type="evidence" value="ECO:0007669"/>
    <property type="project" value="UniProtKB-KW"/>
</dbReference>
<feature type="region of interest" description="Disordered" evidence="9">
    <location>
        <begin position="1"/>
        <end position="23"/>
    </location>
</feature>
<dbReference type="FunFam" id="3.40.50.300:FF:000299">
    <property type="entry name" value="ABC transporter ATP-binding protein/permease"/>
    <property type="match status" value="1"/>
</dbReference>
<evidence type="ECO:0000256" key="4">
    <source>
        <dbReference type="ARBA" id="ARBA00022692"/>
    </source>
</evidence>
<dbReference type="GO" id="GO:0016887">
    <property type="term" value="F:ATP hydrolysis activity"/>
    <property type="evidence" value="ECO:0007669"/>
    <property type="project" value="InterPro"/>
</dbReference>
<evidence type="ECO:0000256" key="3">
    <source>
        <dbReference type="ARBA" id="ARBA00022475"/>
    </source>
</evidence>
<dbReference type="Pfam" id="PF00005">
    <property type="entry name" value="ABC_tran"/>
    <property type="match status" value="1"/>
</dbReference>
<dbReference type="InterPro" id="IPR011527">
    <property type="entry name" value="ABC1_TM_dom"/>
</dbReference>
<dbReference type="AlphaFoldDB" id="A0A6J6CPP7"/>
<evidence type="ECO:0000259" key="11">
    <source>
        <dbReference type="PROSITE" id="PS50893"/>
    </source>
</evidence>
<dbReference type="PROSITE" id="PS00211">
    <property type="entry name" value="ABC_TRANSPORTER_1"/>
    <property type="match status" value="1"/>
</dbReference>
<evidence type="ECO:0000256" key="8">
    <source>
        <dbReference type="ARBA" id="ARBA00023136"/>
    </source>
</evidence>
<evidence type="ECO:0000256" key="2">
    <source>
        <dbReference type="ARBA" id="ARBA00022448"/>
    </source>
</evidence>
<evidence type="ECO:0000256" key="10">
    <source>
        <dbReference type="SAM" id="Phobius"/>
    </source>
</evidence>
<comment type="subcellular location">
    <subcellularLocation>
        <location evidence="1">Cell membrane</location>
        <topology evidence="1">Multi-pass membrane protein</topology>
    </subcellularLocation>
</comment>
<dbReference type="InterPro" id="IPR017871">
    <property type="entry name" value="ABC_transporter-like_CS"/>
</dbReference>
<dbReference type="PANTHER" id="PTHR43394">
    <property type="entry name" value="ATP-DEPENDENT PERMEASE MDL1, MITOCHONDRIAL"/>
    <property type="match status" value="1"/>
</dbReference>
<dbReference type="InterPro" id="IPR036640">
    <property type="entry name" value="ABC1_TM_sf"/>
</dbReference>
<dbReference type="Pfam" id="PF00664">
    <property type="entry name" value="ABC_membrane"/>
    <property type="match status" value="1"/>
</dbReference>
<dbReference type="Gene3D" id="3.40.50.300">
    <property type="entry name" value="P-loop containing nucleotide triphosphate hydrolases"/>
    <property type="match status" value="1"/>
</dbReference>
<evidence type="ECO:0000313" key="13">
    <source>
        <dbReference type="EMBL" id="CAB4551748.1"/>
    </source>
</evidence>
<evidence type="ECO:0000256" key="5">
    <source>
        <dbReference type="ARBA" id="ARBA00022741"/>
    </source>
</evidence>
<sequence>MSKQPEPNVSGVASEERSDFTRAENRRLRQRSLRLFGELTKPVRWRIALTGVLVVLGTMTSVAGPALLAVGIDQALPALSGPDRDWLPTLLVVGAYITSGVLGGVLISAYMRSSAKLSQAILFTLRMRVFRHTQKLSMSFHESYTSGKIIARQTSDLDTLREFLDSGIEKLVSGVLYMAFTAIALIVLDPQSMIPVLVSFVPVFFFAWWFSNSSKRAFRISRVYSARLIVQFVETMTGIRAVKAFRREDHNEQTYGAQVDNYRYANQKVISLFGIFDPGLKLMANIVMAIVLLLGAFRVLEGAMEVGILLAAVLYVRRIYDPVNDLAMFYNSLQSATSALEKISGVLEEEPRVRSAETPVALPRVAGALDFDQVSFSYVHGRPVLPNLDLHIPAGQIVALVGTTGAGKSTLAKLIARFYDPDAGRVQLDGVDLRELSNEDLRRAVVMVTQEAYLFSGTVIENMRIGKPDANLDEIESAARAVGAHEFIMSLPDGYDTDVNKRGGRLSSGQRQLLSFARAFLADPRVLILDEATASLDIPSERLVQHGLKTLLADRTAIIIAHRLSTVAIADRVIVMEHGEIIEDGTPAELISGAGKFATLHAAWRESLA</sequence>
<keyword evidence="2" id="KW-0813">Transport</keyword>
<keyword evidence="4 10" id="KW-0812">Transmembrane</keyword>
<name>A0A6J6CPP7_9ZZZZ</name>
<dbReference type="Gene3D" id="1.20.1560.10">
    <property type="entry name" value="ABC transporter type 1, transmembrane domain"/>
    <property type="match status" value="1"/>
</dbReference>
<feature type="domain" description="ABC transporter" evidence="11">
    <location>
        <begin position="369"/>
        <end position="603"/>
    </location>
</feature>
<evidence type="ECO:0000256" key="7">
    <source>
        <dbReference type="ARBA" id="ARBA00022989"/>
    </source>
</evidence>
<feature type="transmembrane region" description="Helical" evidence="10">
    <location>
        <begin position="47"/>
        <end position="70"/>
    </location>
</feature>
<reference evidence="13" key="1">
    <citation type="submission" date="2020-05" db="EMBL/GenBank/DDBJ databases">
        <authorList>
            <person name="Chiriac C."/>
            <person name="Salcher M."/>
            <person name="Ghai R."/>
            <person name="Kavagutti S V."/>
        </authorList>
    </citation>
    <scope>NUCLEOTIDE SEQUENCE</scope>
</reference>
<dbReference type="PANTHER" id="PTHR43394:SF1">
    <property type="entry name" value="ATP-BINDING CASSETTE SUB-FAMILY B MEMBER 10, MITOCHONDRIAL"/>
    <property type="match status" value="1"/>
</dbReference>
<gene>
    <name evidence="13" type="ORF">UFOPK1591_00082</name>
</gene>
<evidence type="ECO:0000259" key="12">
    <source>
        <dbReference type="PROSITE" id="PS50929"/>
    </source>
</evidence>
<dbReference type="SUPFAM" id="SSF90123">
    <property type="entry name" value="ABC transporter transmembrane region"/>
    <property type="match status" value="1"/>
</dbReference>
<keyword evidence="3" id="KW-1003">Cell membrane</keyword>
<dbReference type="SMART" id="SM00382">
    <property type="entry name" value="AAA"/>
    <property type="match status" value="1"/>
</dbReference>
<feature type="transmembrane region" description="Helical" evidence="10">
    <location>
        <begin position="282"/>
        <end position="300"/>
    </location>
</feature>
<keyword evidence="5" id="KW-0547">Nucleotide-binding</keyword>
<feature type="transmembrane region" description="Helical" evidence="10">
    <location>
        <begin position="90"/>
        <end position="111"/>
    </location>
</feature>
<evidence type="ECO:0000256" key="9">
    <source>
        <dbReference type="SAM" id="MobiDB-lite"/>
    </source>
</evidence>
<feature type="transmembrane region" description="Helical" evidence="10">
    <location>
        <begin position="194"/>
        <end position="211"/>
    </location>
</feature>
<dbReference type="InterPro" id="IPR003593">
    <property type="entry name" value="AAA+_ATPase"/>
</dbReference>
<keyword evidence="7 10" id="KW-1133">Transmembrane helix</keyword>
<dbReference type="InterPro" id="IPR003439">
    <property type="entry name" value="ABC_transporter-like_ATP-bd"/>
</dbReference>
<feature type="compositionally biased region" description="Basic and acidic residues" evidence="9">
    <location>
        <begin position="14"/>
        <end position="23"/>
    </location>
</feature>
<dbReference type="InterPro" id="IPR039421">
    <property type="entry name" value="Type_1_exporter"/>
</dbReference>
<dbReference type="PROSITE" id="PS50929">
    <property type="entry name" value="ABC_TM1F"/>
    <property type="match status" value="1"/>
</dbReference>
<keyword evidence="6" id="KW-0067">ATP-binding</keyword>
<feature type="transmembrane region" description="Helical" evidence="10">
    <location>
        <begin position="171"/>
        <end position="188"/>
    </location>
</feature>